<evidence type="ECO:0000313" key="2">
    <source>
        <dbReference type="EMBL" id="ABL77957.1"/>
    </source>
</evidence>
<gene>
    <name evidence="2" type="ordered locus">Tpen_0551</name>
</gene>
<dbReference type="eggNOG" id="arCOG10867">
    <property type="taxonomic scope" value="Archaea"/>
</dbReference>
<dbReference type="HOGENOM" id="CLU_596691_0_0_2"/>
<protein>
    <submittedName>
        <fullName evidence="2">Uncharacterized protein</fullName>
    </submittedName>
</protein>
<dbReference type="OrthoDB" id="25668at2157"/>
<dbReference type="Proteomes" id="UP000000641">
    <property type="component" value="Chromosome"/>
</dbReference>
<dbReference type="GeneID" id="4600515"/>
<reference evidence="3" key="1">
    <citation type="journal article" date="2008" name="J. Bacteriol.">
        <title>Genome sequence of Thermofilum pendens reveals an exceptional loss of biosynthetic pathways without genome reduction.</title>
        <authorList>
            <person name="Anderson I."/>
            <person name="Rodriguez J."/>
            <person name="Susanti D."/>
            <person name="Porat I."/>
            <person name="Reich C."/>
            <person name="Ulrich L.E."/>
            <person name="Elkins J.G."/>
            <person name="Mavromatis K."/>
            <person name="Lykidis A."/>
            <person name="Kim E."/>
            <person name="Thompson L.S."/>
            <person name="Nolan M."/>
            <person name="Land M."/>
            <person name="Copeland A."/>
            <person name="Lapidus A."/>
            <person name="Lucas S."/>
            <person name="Detter C."/>
            <person name="Zhulin I.B."/>
            <person name="Olsen G.J."/>
            <person name="Whitman W."/>
            <person name="Mukhopadhyay B."/>
            <person name="Bristow J."/>
            <person name="Kyrpides N."/>
        </authorList>
    </citation>
    <scope>NUCLEOTIDE SEQUENCE [LARGE SCALE GENOMIC DNA]</scope>
    <source>
        <strain evidence="3">DSM 2475 / Hrk 5</strain>
    </source>
</reference>
<dbReference type="EMBL" id="CP000505">
    <property type="protein sequence ID" value="ABL77957.1"/>
    <property type="molecule type" value="Genomic_DNA"/>
</dbReference>
<evidence type="ECO:0000256" key="1">
    <source>
        <dbReference type="SAM" id="Coils"/>
    </source>
</evidence>
<evidence type="ECO:0000313" key="3">
    <source>
        <dbReference type="Proteomes" id="UP000000641"/>
    </source>
</evidence>
<accession>A1RXM7</accession>
<keyword evidence="3" id="KW-1185">Reference proteome</keyword>
<feature type="coiled-coil region" evidence="1">
    <location>
        <begin position="73"/>
        <end position="104"/>
    </location>
</feature>
<organism evidence="2 3">
    <name type="scientific">Thermofilum pendens (strain DSM 2475 / Hrk 5)</name>
    <dbReference type="NCBI Taxonomy" id="368408"/>
    <lineage>
        <taxon>Archaea</taxon>
        <taxon>Thermoproteota</taxon>
        <taxon>Thermoprotei</taxon>
        <taxon>Thermofilales</taxon>
        <taxon>Thermofilaceae</taxon>
        <taxon>Thermofilum</taxon>
    </lineage>
</organism>
<keyword evidence="1" id="KW-0175">Coiled coil</keyword>
<feature type="coiled-coil region" evidence="1">
    <location>
        <begin position="444"/>
        <end position="471"/>
    </location>
</feature>
<sequence>MNEVVMRGDGAGEGVEEFDEWFIRRKIEELLRKALFPPSGYRGLKATHSKVARELAEIKANYVQYGEAYVEHVDRLREGEEKAYREAEKAMQEALEHADELEIKRTGKTTWKAKLPGRRWRLYVCRTPTGHWQVEVALLFKVAELRLSDTLRLPPELLRAAQDGWILGDASYIANKKEVKMGTAQTWQVASFPGFWPGKEVVIYVRSVVIHESHVSIMWQVRVHGVRDVPRWWRLRKEEKRRMAVAEIEEANKGNIDERRAVRIATYYAADGKYPGSNSALHYLDFAVGRRSRRVRTEQSVRVARLLYEKVPQLLAFMVASGCKKAEFLASLASVKPRHYAPRYLEVCGVKMNLRLAGPKNRRYLMAQVYITRNNEEMLRDFPERARREGLEVRRVKVSKRYWGYRAGEKSLMKYADRYPHVYDTLIEFVQEELQATPPDHPARRSIERLLERLRKAKEEALKKLGHQDAKA</sequence>
<proteinExistence type="predicted"/>
<dbReference type="EnsemblBacteria" id="ABL77957">
    <property type="protein sequence ID" value="ABL77957"/>
    <property type="gene ID" value="Tpen_0551"/>
</dbReference>
<dbReference type="RefSeq" id="WP_011752222.1">
    <property type="nucleotide sequence ID" value="NC_008698.1"/>
</dbReference>
<dbReference type="KEGG" id="tpe:Tpen_0551"/>
<dbReference type="AlphaFoldDB" id="A1RXM7"/>
<name>A1RXM7_THEPD</name>